<dbReference type="AlphaFoldDB" id="A0A1I2QKD1"/>
<dbReference type="InterPro" id="IPR001753">
    <property type="entry name" value="Enoyl-CoA_hydra/iso"/>
</dbReference>
<dbReference type="Pfam" id="PF00378">
    <property type="entry name" value="ECH_1"/>
    <property type="match status" value="1"/>
</dbReference>
<keyword evidence="3" id="KW-0413">Isomerase</keyword>
<organism evidence="3 4">
    <name type="scientific">Desulfotruncus arcticus DSM 17038</name>
    <dbReference type="NCBI Taxonomy" id="1121424"/>
    <lineage>
        <taxon>Bacteria</taxon>
        <taxon>Bacillati</taxon>
        <taxon>Bacillota</taxon>
        <taxon>Clostridia</taxon>
        <taxon>Eubacteriales</taxon>
        <taxon>Desulfallaceae</taxon>
        <taxon>Desulfotruncus</taxon>
    </lineage>
</organism>
<evidence type="ECO:0000256" key="2">
    <source>
        <dbReference type="RuleBase" id="RU003707"/>
    </source>
</evidence>
<dbReference type="SUPFAM" id="SSF52096">
    <property type="entry name" value="ClpP/crotonase"/>
    <property type="match status" value="1"/>
</dbReference>
<sequence>MSFKTILYEVNENKIATITLNRPENFNAISKELAGEFGRALQLAGQDETVRVLIITGSGKAFCAGGDLAWLMSSDDNLKKREILDHASRVATLLDSFTKPVIAAVNGTVAGAGTAIALACDIVIASDQAKFAPNFVNIAAVPDSGASWFLPRKVGYHKAAELMLTGQLLDAQEALRLGIFNRVVPGAEFAGYVEKLALRLATGPQNAISYIKQMLKLSSRNTLASQLEIEASLQLMALSDSDFQEGVQAFLQKRKPNFK</sequence>
<evidence type="ECO:0000256" key="1">
    <source>
        <dbReference type="ARBA" id="ARBA00005254"/>
    </source>
</evidence>
<dbReference type="STRING" id="341036.SAMN05660649_01185"/>
<name>A0A1I2QKD1_9FIRM</name>
<dbReference type="PANTHER" id="PTHR43459">
    <property type="entry name" value="ENOYL-COA HYDRATASE"/>
    <property type="match status" value="1"/>
</dbReference>
<reference evidence="4" key="1">
    <citation type="submission" date="2016-10" db="EMBL/GenBank/DDBJ databases">
        <authorList>
            <person name="Varghese N."/>
            <person name="Submissions S."/>
        </authorList>
    </citation>
    <scope>NUCLEOTIDE SEQUENCE [LARGE SCALE GENOMIC DNA]</scope>
    <source>
        <strain evidence="4">DSM 17038</strain>
    </source>
</reference>
<gene>
    <name evidence="3" type="ORF">SAMN05660649_01185</name>
</gene>
<dbReference type="RefSeq" id="WP_092469642.1">
    <property type="nucleotide sequence ID" value="NZ_FOOX01000003.1"/>
</dbReference>
<dbReference type="Gene3D" id="3.90.226.10">
    <property type="entry name" value="2-enoyl-CoA Hydratase, Chain A, domain 1"/>
    <property type="match status" value="1"/>
</dbReference>
<dbReference type="Gene3D" id="1.10.12.10">
    <property type="entry name" value="Lyase 2-enoyl-coa Hydratase, Chain A, domain 2"/>
    <property type="match status" value="1"/>
</dbReference>
<dbReference type="InterPro" id="IPR029045">
    <property type="entry name" value="ClpP/crotonase-like_dom_sf"/>
</dbReference>
<accession>A0A1I2QKD1</accession>
<evidence type="ECO:0000313" key="4">
    <source>
        <dbReference type="Proteomes" id="UP000199337"/>
    </source>
</evidence>
<dbReference type="PANTHER" id="PTHR43459:SF1">
    <property type="entry name" value="EG:BACN32G11.4 PROTEIN"/>
    <property type="match status" value="1"/>
</dbReference>
<dbReference type="EMBL" id="FOOX01000003">
    <property type="protein sequence ID" value="SFG26156.1"/>
    <property type="molecule type" value="Genomic_DNA"/>
</dbReference>
<dbReference type="OrthoDB" id="9775794at2"/>
<dbReference type="Proteomes" id="UP000199337">
    <property type="component" value="Unassembled WGS sequence"/>
</dbReference>
<protein>
    <submittedName>
        <fullName evidence="3">2-(1,2-epoxy-1,2-dihydrophenyl)acetyl-CoA isomerase</fullName>
    </submittedName>
</protein>
<dbReference type="PROSITE" id="PS00166">
    <property type="entry name" value="ENOYL_COA_HYDRATASE"/>
    <property type="match status" value="1"/>
</dbReference>
<proteinExistence type="inferred from homology"/>
<dbReference type="GO" id="GO:0016853">
    <property type="term" value="F:isomerase activity"/>
    <property type="evidence" value="ECO:0007669"/>
    <property type="project" value="UniProtKB-KW"/>
</dbReference>
<evidence type="ECO:0000313" key="3">
    <source>
        <dbReference type="EMBL" id="SFG26156.1"/>
    </source>
</evidence>
<keyword evidence="4" id="KW-1185">Reference proteome</keyword>
<comment type="similarity">
    <text evidence="1 2">Belongs to the enoyl-CoA hydratase/isomerase family.</text>
</comment>
<dbReference type="InterPro" id="IPR014748">
    <property type="entry name" value="Enoyl-CoA_hydra_C"/>
</dbReference>
<dbReference type="InterPro" id="IPR018376">
    <property type="entry name" value="Enoyl-CoA_hyd/isom_CS"/>
</dbReference>
<dbReference type="CDD" id="cd06558">
    <property type="entry name" value="crotonase-like"/>
    <property type="match status" value="1"/>
</dbReference>